<feature type="domain" description="HAMP" evidence="17">
    <location>
        <begin position="1137"/>
        <end position="1189"/>
    </location>
</feature>
<dbReference type="Pfam" id="PF02518">
    <property type="entry name" value="HATPase_c"/>
    <property type="match status" value="1"/>
</dbReference>
<dbReference type="InterPro" id="IPR005467">
    <property type="entry name" value="His_kinase_dom"/>
</dbReference>
<dbReference type="FunFam" id="3.30.565.10:FF:000010">
    <property type="entry name" value="Sensor histidine kinase RcsC"/>
    <property type="match status" value="1"/>
</dbReference>
<feature type="domain" description="HAMP" evidence="17">
    <location>
        <begin position="769"/>
        <end position="821"/>
    </location>
</feature>
<evidence type="ECO:0000256" key="2">
    <source>
        <dbReference type="ARBA" id="ARBA00004370"/>
    </source>
</evidence>
<comment type="caution">
    <text evidence="18">The sequence shown here is derived from an EMBL/GenBank/DDBJ whole genome shotgun (WGS) entry which is preliminary data.</text>
</comment>
<keyword evidence="7 18" id="KW-0418">Kinase</keyword>
<dbReference type="Pfam" id="PF18947">
    <property type="entry name" value="HAMP_2"/>
    <property type="match status" value="2"/>
</dbReference>
<dbReference type="SMART" id="SM00304">
    <property type="entry name" value="HAMP"/>
    <property type="match status" value="16"/>
</dbReference>
<dbReference type="FunFam" id="1.20.120.1530:FF:000001">
    <property type="entry name" value="Two-component osmosensing histidine kinase"/>
    <property type="match status" value="1"/>
</dbReference>
<dbReference type="GO" id="GO:0000155">
    <property type="term" value="F:phosphorelay sensor kinase activity"/>
    <property type="evidence" value="ECO:0007669"/>
    <property type="project" value="InterPro"/>
</dbReference>
<dbReference type="CDD" id="cd16922">
    <property type="entry name" value="HATPase_EvgS-ArcB-TorS-like"/>
    <property type="match status" value="1"/>
</dbReference>
<evidence type="ECO:0000256" key="10">
    <source>
        <dbReference type="ARBA" id="ARBA00058004"/>
    </source>
</evidence>
<dbReference type="PRINTS" id="PR00344">
    <property type="entry name" value="BCTRLSENSOR"/>
</dbReference>
<dbReference type="Pfam" id="PF00512">
    <property type="entry name" value="HisKA"/>
    <property type="match status" value="1"/>
</dbReference>
<comment type="catalytic activity">
    <reaction evidence="1">
        <text>ATP + protein L-histidine = ADP + protein N-phospho-L-histidine.</text>
        <dbReference type="EC" id="2.7.13.3"/>
    </reaction>
</comment>
<dbReference type="GO" id="GO:0003677">
    <property type="term" value="F:DNA binding"/>
    <property type="evidence" value="ECO:0007669"/>
    <property type="project" value="UniProtKB-KW"/>
</dbReference>
<keyword evidence="19" id="KW-1185">Reference proteome</keyword>
<feature type="domain" description="HAMP" evidence="17">
    <location>
        <begin position="217"/>
        <end position="269"/>
    </location>
</feature>
<dbReference type="SMART" id="SM00388">
    <property type="entry name" value="HisKA"/>
    <property type="match status" value="1"/>
</dbReference>
<dbReference type="CDD" id="cd00082">
    <property type="entry name" value="HisKA"/>
    <property type="match status" value="1"/>
</dbReference>
<keyword evidence="5" id="KW-0808">Transferase</keyword>
<evidence type="ECO:0000256" key="13">
    <source>
        <dbReference type="SAM" id="Coils"/>
    </source>
</evidence>
<protein>
    <recommendedName>
        <fullName evidence="11">Virulence sensor protein BvgS</fullName>
        <ecNumber evidence="3">2.7.13.3</ecNumber>
    </recommendedName>
</protein>
<dbReference type="SUPFAM" id="SSF55781">
    <property type="entry name" value="GAF domain-like"/>
    <property type="match status" value="1"/>
</dbReference>
<feature type="domain" description="HAMP" evidence="17">
    <location>
        <begin position="401"/>
        <end position="453"/>
    </location>
</feature>
<dbReference type="Gene3D" id="3.30.565.10">
    <property type="entry name" value="Histidine kinase-like ATPase, C-terminal domain"/>
    <property type="match status" value="1"/>
</dbReference>
<dbReference type="Gene3D" id="1.10.287.950">
    <property type="entry name" value="Methyl-accepting chemotaxis protein"/>
    <property type="match status" value="1"/>
</dbReference>
<evidence type="ECO:0000256" key="11">
    <source>
        <dbReference type="ARBA" id="ARBA00070152"/>
    </source>
</evidence>
<evidence type="ECO:0000256" key="6">
    <source>
        <dbReference type="ARBA" id="ARBA00022729"/>
    </source>
</evidence>
<keyword evidence="4 12" id="KW-0597">Phosphoprotein</keyword>
<dbReference type="SUPFAM" id="SSF55874">
    <property type="entry name" value="ATPase domain of HSP90 chaperone/DNA topoisomerase II/histidine kinase"/>
    <property type="match status" value="1"/>
</dbReference>
<feature type="domain" description="HAMP" evidence="17">
    <location>
        <begin position="677"/>
        <end position="729"/>
    </location>
</feature>
<dbReference type="Pfam" id="PF00072">
    <property type="entry name" value="Response_reg"/>
    <property type="match status" value="3"/>
</dbReference>
<feature type="modified residue" description="4-aspartylphosphate" evidence="12">
    <location>
        <position position="2163"/>
    </location>
</feature>
<dbReference type="InterPro" id="IPR001789">
    <property type="entry name" value="Sig_transdc_resp-reg_receiver"/>
</dbReference>
<feature type="domain" description="HAMP" evidence="17">
    <location>
        <begin position="1229"/>
        <end position="1281"/>
    </location>
</feature>
<dbReference type="PANTHER" id="PTHR45339:SF1">
    <property type="entry name" value="HYBRID SIGNAL TRANSDUCTION HISTIDINE KINASE J"/>
    <property type="match status" value="1"/>
</dbReference>
<dbReference type="PROSITE" id="PS50109">
    <property type="entry name" value="HIS_KIN"/>
    <property type="match status" value="1"/>
</dbReference>
<feature type="domain" description="HAMP" evidence="17">
    <location>
        <begin position="309"/>
        <end position="361"/>
    </location>
</feature>
<feature type="compositionally biased region" description="Low complexity" evidence="14">
    <location>
        <begin position="10"/>
        <end position="28"/>
    </location>
</feature>
<feature type="modified residue" description="4-aspartylphosphate" evidence="12">
    <location>
        <position position="2310"/>
    </location>
</feature>
<evidence type="ECO:0000259" key="15">
    <source>
        <dbReference type="PROSITE" id="PS50109"/>
    </source>
</evidence>
<evidence type="ECO:0000259" key="17">
    <source>
        <dbReference type="PROSITE" id="PS50885"/>
    </source>
</evidence>
<keyword evidence="9" id="KW-0843">Virulence</keyword>
<dbReference type="PANTHER" id="PTHR45339">
    <property type="entry name" value="HYBRID SIGNAL TRANSDUCTION HISTIDINE KINASE J"/>
    <property type="match status" value="1"/>
</dbReference>
<dbReference type="CDD" id="cd17546">
    <property type="entry name" value="REC_hyHK_CKI1_RcsC-like"/>
    <property type="match status" value="1"/>
</dbReference>
<dbReference type="InterPro" id="IPR003661">
    <property type="entry name" value="HisK_dim/P_dom"/>
</dbReference>
<dbReference type="PROSITE" id="PS50885">
    <property type="entry name" value="HAMP"/>
    <property type="match status" value="15"/>
</dbReference>
<feature type="domain" description="HAMP" evidence="17">
    <location>
        <begin position="120"/>
        <end position="177"/>
    </location>
</feature>
<dbReference type="InterPro" id="IPR003018">
    <property type="entry name" value="GAF"/>
</dbReference>
<dbReference type="InterPro" id="IPR036890">
    <property type="entry name" value="HATPase_C_sf"/>
</dbReference>
<dbReference type="RefSeq" id="WP_184861870.1">
    <property type="nucleotide sequence ID" value="NZ_JACHLK010000011.1"/>
</dbReference>
<feature type="domain" description="Response regulatory" evidence="16">
    <location>
        <begin position="2114"/>
        <end position="2230"/>
    </location>
</feature>
<dbReference type="Proteomes" id="UP000575083">
    <property type="component" value="Unassembled WGS sequence"/>
</dbReference>
<feature type="domain" description="HAMP" evidence="17">
    <location>
        <begin position="493"/>
        <end position="545"/>
    </location>
</feature>
<keyword evidence="6" id="KW-0732">Signal</keyword>
<dbReference type="GO" id="GO:0016020">
    <property type="term" value="C:membrane"/>
    <property type="evidence" value="ECO:0007669"/>
    <property type="project" value="UniProtKB-SubCell"/>
</dbReference>
<feature type="domain" description="HAMP" evidence="17">
    <location>
        <begin position="585"/>
        <end position="637"/>
    </location>
</feature>
<dbReference type="Pfam" id="PF00672">
    <property type="entry name" value="HAMP"/>
    <property type="match status" value="12"/>
</dbReference>
<evidence type="ECO:0000256" key="7">
    <source>
        <dbReference type="ARBA" id="ARBA00022777"/>
    </source>
</evidence>
<dbReference type="InterPro" id="IPR003660">
    <property type="entry name" value="HAMP_dom"/>
</dbReference>
<keyword evidence="13" id="KW-0175">Coiled coil</keyword>
<dbReference type="EC" id="2.7.13.3" evidence="3"/>
<dbReference type="CDD" id="cd00156">
    <property type="entry name" value="REC"/>
    <property type="match status" value="1"/>
</dbReference>
<evidence type="ECO:0000256" key="4">
    <source>
        <dbReference type="ARBA" id="ARBA00022553"/>
    </source>
</evidence>
<dbReference type="InterPro" id="IPR011006">
    <property type="entry name" value="CheY-like_superfamily"/>
</dbReference>
<dbReference type="Pfam" id="PF13185">
    <property type="entry name" value="GAF_2"/>
    <property type="match status" value="1"/>
</dbReference>
<comment type="subcellular location">
    <subcellularLocation>
        <location evidence="2">Membrane</location>
    </subcellularLocation>
</comment>
<dbReference type="EMBL" id="JACHLK010000011">
    <property type="protein sequence ID" value="MBB6562143.1"/>
    <property type="molecule type" value="Genomic_DNA"/>
</dbReference>
<feature type="domain" description="HAMP" evidence="17">
    <location>
        <begin position="861"/>
        <end position="913"/>
    </location>
</feature>
<comment type="function">
    <text evidence="10">Member of the two-component regulatory system BvgS/BvgA. Phosphorylates BvgA via a four-step phosphorelay in response to environmental signals.</text>
</comment>
<evidence type="ECO:0000256" key="3">
    <source>
        <dbReference type="ARBA" id="ARBA00012438"/>
    </source>
</evidence>
<name>A0A7X0PHP5_9BURK</name>
<evidence type="ECO:0000256" key="12">
    <source>
        <dbReference type="PROSITE-ProRule" id="PRU00169"/>
    </source>
</evidence>
<feature type="domain" description="HAMP" evidence="17">
    <location>
        <begin position="953"/>
        <end position="1005"/>
    </location>
</feature>
<dbReference type="SMART" id="SM00387">
    <property type="entry name" value="HATPase_c"/>
    <property type="match status" value="1"/>
</dbReference>
<dbReference type="Gene3D" id="1.20.120.1530">
    <property type="match status" value="9"/>
</dbReference>
<evidence type="ECO:0000256" key="5">
    <source>
        <dbReference type="ARBA" id="ARBA00022679"/>
    </source>
</evidence>
<dbReference type="SUPFAM" id="SSF52172">
    <property type="entry name" value="CheY-like"/>
    <property type="match status" value="3"/>
</dbReference>
<dbReference type="FunFam" id="1.20.120.1530:FF:000002">
    <property type="entry name" value="Two-component osmosensing histidine kinase"/>
    <property type="match status" value="9"/>
</dbReference>
<dbReference type="InterPro" id="IPR029016">
    <property type="entry name" value="GAF-like_dom_sf"/>
</dbReference>
<evidence type="ECO:0000256" key="8">
    <source>
        <dbReference type="ARBA" id="ARBA00023012"/>
    </source>
</evidence>
<dbReference type="Gene3D" id="3.30.450.40">
    <property type="match status" value="1"/>
</dbReference>
<dbReference type="Gene3D" id="1.10.287.130">
    <property type="match status" value="1"/>
</dbReference>
<evidence type="ECO:0000256" key="1">
    <source>
        <dbReference type="ARBA" id="ARBA00000085"/>
    </source>
</evidence>
<evidence type="ECO:0000256" key="9">
    <source>
        <dbReference type="ARBA" id="ARBA00023026"/>
    </source>
</evidence>
<feature type="coiled-coil region" evidence="13">
    <location>
        <begin position="1643"/>
        <end position="1698"/>
    </location>
</feature>
<dbReference type="PROSITE" id="PS50110">
    <property type="entry name" value="RESPONSE_REGULATORY"/>
    <property type="match status" value="3"/>
</dbReference>
<dbReference type="SUPFAM" id="SSF47384">
    <property type="entry name" value="Homodimeric domain of signal transducing histidine kinase"/>
    <property type="match status" value="1"/>
</dbReference>
<evidence type="ECO:0000313" key="19">
    <source>
        <dbReference type="Proteomes" id="UP000575083"/>
    </source>
</evidence>
<dbReference type="CDD" id="cd06225">
    <property type="entry name" value="HAMP"/>
    <property type="match status" value="14"/>
</dbReference>
<feature type="modified residue" description="4-aspartylphosphate" evidence="12">
    <location>
        <position position="2041"/>
    </location>
</feature>
<keyword evidence="8" id="KW-0902">Two-component regulatory system</keyword>
<feature type="domain" description="Response regulatory" evidence="16">
    <location>
        <begin position="1992"/>
        <end position="2105"/>
    </location>
</feature>
<evidence type="ECO:0000313" key="18">
    <source>
        <dbReference type="EMBL" id="MBB6562143.1"/>
    </source>
</evidence>
<evidence type="ECO:0000256" key="14">
    <source>
        <dbReference type="SAM" id="MobiDB-lite"/>
    </source>
</evidence>
<feature type="domain" description="HAMP" evidence="17">
    <location>
        <begin position="1321"/>
        <end position="1373"/>
    </location>
</feature>
<sequence>MTPTLAPESLDLLPPARDPAPGLAAPDPLAEARSRQILSALLSFSEGDFAARLPVDWPGTDGRIAEAFNQTIRQAAGFTGEVARLSETVGKEGRLAQRISAPAAQGSWAAQVVALNTLVDDLVRPTTDIARTIGAVAKGDLGQPMELQVDGRPLKGEFHRSAELVNTMIEQLSVFTSEVTRVAREVGIEGKLGGQAQVKGVSGVWKDLTESVNQMAGNLTAQVRNIAEVTIAVANGDLSKKITVDVRGEILQLKEATNTMVDQLRSFASEVTRVAREVGTDGRLGGQAVVPGVAGTWKDLTDSVNSMANNLTSQVRNIATVTTAVARGDLSRKITVDVKGEILELKETINTMVDQLNGFSSEVTRVAREVGTEGKLGGQAQVPGIAGTWKDLTDSVNSMASNLTGQVRNIAGVATAIAKGDLSSKITVEVKGEILALKETINTMVDQLNAFASEVTRVAREVGTEGKLGGQAAVPGVAGTWKDLTDNVNSMANNLTGQVRNIADVTTAVARGDLSRKITVEVNGEILELKNTINTMVDQLNGFASEVTRVAREVGTEGKLGGQAAVPGVAGTWKDLTDNVNFMASNLTGQVRNIAEVTTAVARGDLSKKITADVRGEILELKNTINTMVDQLNGFAGEVSRVAREVGTEGALGGQAQVPGVAGTWKDLTDNVNSMASNLTAQVRNIANVATAVANGDLSKKITVDVKGEILELKNTLNTMVDQLNGFASEVTRVAREVGTEGKLGGQAQVRGVAGTWKDLTDNVNSMANNLTGQVRNIADVTTAVARGDLSRKITVEVNGEILELKNTINTMVDQLNGFASEVTRVAREVGTEGKLGGQAAVPGVAGTWKDLTDNVNFMASNLTGQVRNIADVATAIARGDLSRKITVEVKGEILQLKQTMNTMVDQLNAFAEEVSRVAREVGTEGKLGGQAAVEGVAGTWKDLTDNVNSMASNLTGQVRNIAEVTIAVANGDLSKKITVDVRGEILELKETINTMVDQLRSFAAEVSRVAREVGTDGKLGGQAQVPGVAGTWKDLTDNVNSMANNLTGQVRNIADVATAIARGDLGRKITVDVKGEILQLKETINTMVDQLSAFASEVTRVAREVGTEGKLGGQAAVPGVAGTWKDLTDNVNSMASNLTGQVRNIAEVTIAVANGDLSKKITVDVRGEILQLKETINTMVDQLRSFAAEVTRVAREVGTEGRLGVQAVVPGVAGTWKDLTDSVNTMGANLTSQVRNIAEVTTAVARGDLNRKITVDVKGEILELKNTINTMVDQLNSFAGEVTRVAREVGTEGKLGGQAQVSGVGGTWKDLTDNVNFMASNLTEQVRGIVKVVTAVADGNLSQRLTVQAKGEVAALADTINGMTDTLATFADQVTNVAREVGVDGRLGGQANVPGAAGTWKDLTGNVNLLAANLTTQVRAIAEVATAVTKGDLTRSIQVDAKGEVSELKDNINTMISNLRETTERNREQDWLKTNLARFTGMLQGQRELTTVGKLLLSELAPLVDAHQGTVYHLDGQDGQDGAGLARLSGYAQVGQARLAERLALGEGLVGQCALEQKRILLTDVSPDFIRIGSSLGEARRVNVVVLPVLFENQTKAVIELASLQPFTAVNLNFLDQLAQNIGAVINTIEATMRTEGLLTQSQQLTAELQSRQSELQQTNEELGTKARLLAEQNAEVERKNAEVEQARGALEEKASELALTSKYKSEFLANMSHELRTPLNSILILSQQLAENGSRNLSSKQIEYSRNINSSGTDLLHLINDILDLSKIESGTVTVDVEEIGFAALRDNIERNFRHVAEAKNLPFHIRFERDLPRSMASDPKRLQQILKNLLSNAVKFTSQGQVEVRVGIAKVGWTPDHPVLRQARQVVAFAVEDTGIGVAPEKQRLIFEAFQQADAGTSRKYGGTGLGLAISRELAVLLGGEIRLTSVFGQGSVFTLYLPLEHVDAETPGPRGPADLAEQPPARALATLGGLREEQVADDREAIGPQDQVLLIIEDDPHYARILLGLAREHGFKGIVANKGALGLALAREYRPAAVCLDIFLPDMLGWTVLSQLKLDPALRHIPVQIITQEEERQHGLSHGAFAYLVKGPTTTGLEAAFGRIKDFIVPRTKRLLVVEDNDIERAAVLELLGNDDIEIVPAPSGSAALQALRAEPFDCVVLDLRLPDMSGFELLEQVRAEPAWSQLPVVVFTGKDLSREEQERLQALSRSIILKDVQSPERLLDETALFLHRVVTALPPEKQAMLERLHNSSDALRGRKVLVVDDDARNIFALTSVLENHAVEVISATNGRQAIEIIDRTPELSMVLMDIMMPEMDGYETMREIRKDRRFGTLPILALTAKAMKGDREKCLEAGASDYIAKPVNTNQLLSLMRVWLYR</sequence>
<gene>
    <name evidence="18" type="ORF">HNP48_004852</name>
</gene>
<dbReference type="SMART" id="SM00448">
    <property type="entry name" value="REC"/>
    <property type="match status" value="3"/>
</dbReference>
<keyword evidence="18" id="KW-0238">DNA-binding</keyword>
<dbReference type="InterPro" id="IPR004358">
    <property type="entry name" value="Sig_transdc_His_kin-like_C"/>
</dbReference>
<dbReference type="InterPro" id="IPR036097">
    <property type="entry name" value="HisK_dim/P_sf"/>
</dbReference>
<accession>A0A7X0PHP5</accession>
<proteinExistence type="predicted"/>
<feature type="domain" description="Response regulatory" evidence="16">
    <location>
        <begin position="2260"/>
        <end position="2377"/>
    </location>
</feature>
<evidence type="ECO:0000259" key="16">
    <source>
        <dbReference type="PROSITE" id="PS50110"/>
    </source>
</evidence>
<feature type="domain" description="HAMP" evidence="17">
    <location>
        <begin position="1413"/>
        <end position="1465"/>
    </location>
</feature>
<reference evidence="18 19" key="1">
    <citation type="submission" date="2020-08" db="EMBL/GenBank/DDBJ databases">
        <title>Functional genomics of gut bacteria from endangered species of beetles.</title>
        <authorList>
            <person name="Carlos-Shanley C."/>
        </authorList>
    </citation>
    <scope>NUCLEOTIDE SEQUENCE [LARGE SCALE GENOMIC DNA]</scope>
    <source>
        <strain evidence="18 19">S00198</strain>
    </source>
</reference>
<dbReference type="Gene3D" id="3.40.50.2300">
    <property type="match status" value="3"/>
</dbReference>
<dbReference type="SUPFAM" id="SSF58104">
    <property type="entry name" value="Methyl-accepting chemotaxis protein (MCP) signaling domain"/>
    <property type="match status" value="4"/>
</dbReference>
<feature type="domain" description="Histidine kinase" evidence="15">
    <location>
        <begin position="1712"/>
        <end position="1945"/>
    </location>
</feature>
<feature type="region of interest" description="Disordered" evidence="14">
    <location>
        <begin position="1"/>
        <end position="28"/>
    </location>
</feature>
<organism evidence="18 19">
    <name type="scientific">Acidovorax soli</name>
    <dbReference type="NCBI Taxonomy" id="592050"/>
    <lineage>
        <taxon>Bacteria</taxon>
        <taxon>Pseudomonadati</taxon>
        <taxon>Pseudomonadota</taxon>
        <taxon>Betaproteobacteria</taxon>
        <taxon>Burkholderiales</taxon>
        <taxon>Comamonadaceae</taxon>
        <taxon>Acidovorax</taxon>
    </lineage>
</organism>
<dbReference type="InterPro" id="IPR003594">
    <property type="entry name" value="HATPase_dom"/>
</dbReference>
<feature type="domain" description="HAMP" evidence="17">
    <location>
        <begin position="1045"/>
        <end position="1097"/>
    </location>
</feature>